<dbReference type="InterPro" id="IPR001314">
    <property type="entry name" value="Peptidase_S1A"/>
</dbReference>
<dbReference type="PANTHER" id="PTHR24264:SF65">
    <property type="entry name" value="SRCR DOMAIN-CONTAINING PROTEIN"/>
    <property type="match status" value="1"/>
</dbReference>
<dbReference type="AlphaFoldDB" id="A0A9P0MUU9"/>
<dbReference type="CDD" id="cd00190">
    <property type="entry name" value="Tryp_SPc"/>
    <property type="match status" value="1"/>
</dbReference>
<dbReference type="Pfam" id="PF00089">
    <property type="entry name" value="Trypsin"/>
    <property type="match status" value="1"/>
</dbReference>
<keyword evidence="7" id="KW-1015">Disulfide bond</keyword>
<dbReference type="InterPro" id="IPR018114">
    <property type="entry name" value="TRYPSIN_HIS"/>
</dbReference>
<dbReference type="Gene3D" id="2.40.10.10">
    <property type="entry name" value="Trypsin-like serine proteases"/>
    <property type="match status" value="1"/>
</dbReference>
<evidence type="ECO:0000259" key="10">
    <source>
        <dbReference type="SMART" id="SM00020"/>
    </source>
</evidence>
<dbReference type="InterPro" id="IPR009003">
    <property type="entry name" value="Peptidase_S1_PA"/>
</dbReference>
<dbReference type="PANTHER" id="PTHR24264">
    <property type="entry name" value="TRYPSIN-RELATED"/>
    <property type="match status" value="1"/>
</dbReference>
<keyword evidence="3" id="KW-0645">Protease</keyword>
<organism evidence="12 13">
    <name type="scientific">Nezara viridula</name>
    <name type="common">Southern green stink bug</name>
    <name type="synonym">Cimex viridulus</name>
    <dbReference type="NCBI Taxonomy" id="85310"/>
    <lineage>
        <taxon>Eukaryota</taxon>
        <taxon>Metazoa</taxon>
        <taxon>Ecdysozoa</taxon>
        <taxon>Arthropoda</taxon>
        <taxon>Hexapoda</taxon>
        <taxon>Insecta</taxon>
        <taxon>Pterygota</taxon>
        <taxon>Neoptera</taxon>
        <taxon>Paraneoptera</taxon>
        <taxon>Hemiptera</taxon>
        <taxon>Heteroptera</taxon>
        <taxon>Panheteroptera</taxon>
        <taxon>Pentatomomorpha</taxon>
        <taxon>Pentatomoidea</taxon>
        <taxon>Pentatomidae</taxon>
        <taxon>Pentatominae</taxon>
        <taxon>Nezara</taxon>
    </lineage>
</organism>
<comment type="similarity">
    <text evidence="9">Belongs to the peptidase S1 family. CLIP subfamily.</text>
</comment>
<protein>
    <submittedName>
        <fullName evidence="12">Uncharacterized protein</fullName>
    </submittedName>
</protein>
<evidence type="ECO:0000259" key="11">
    <source>
        <dbReference type="SMART" id="SM00680"/>
    </source>
</evidence>
<reference evidence="12" key="1">
    <citation type="submission" date="2022-01" db="EMBL/GenBank/DDBJ databases">
        <authorList>
            <person name="King R."/>
        </authorList>
    </citation>
    <scope>NUCLEOTIDE SEQUENCE</scope>
</reference>
<dbReference type="InterPro" id="IPR001254">
    <property type="entry name" value="Trypsin_dom"/>
</dbReference>
<dbReference type="OrthoDB" id="6339452at2759"/>
<dbReference type="PROSITE" id="PS00135">
    <property type="entry name" value="TRYPSIN_SER"/>
    <property type="match status" value="1"/>
</dbReference>
<comment type="subcellular location">
    <subcellularLocation>
        <location evidence="1">Secreted</location>
    </subcellularLocation>
</comment>
<dbReference type="GO" id="GO:0006508">
    <property type="term" value="P:proteolysis"/>
    <property type="evidence" value="ECO:0007669"/>
    <property type="project" value="UniProtKB-KW"/>
</dbReference>
<dbReference type="PROSITE" id="PS00134">
    <property type="entry name" value="TRYPSIN_HIS"/>
    <property type="match status" value="1"/>
</dbReference>
<keyword evidence="4" id="KW-0732">Signal</keyword>
<keyword evidence="5" id="KW-0378">Hydrolase</keyword>
<dbReference type="GO" id="GO:0004252">
    <property type="term" value="F:serine-type endopeptidase activity"/>
    <property type="evidence" value="ECO:0007669"/>
    <property type="project" value="InterPro"/>
</dbReference>
<dbReference type="FunFam" id="2.40.10.10:FF:000028">
    <property type="entry name" value="Serine protease easter"/>
    <property type="match status" value="1"/>
</dbReference>
<dbReference type="InterPro" id="IPR033116">
    <property type="entry name" value="TRYPSIN_SER"/>
</dbReference>
<dbReference type="FunFam" id="2.40.10.10:FF:000002">
    <property type="entry name" value="Transmembrane protease serine"/>
    <property type="match status" value="1"/>
</dbReference>
<dbReference type="EMBL" id="OV725082">
    <property type="protein sequence ID" value="CAH1405894.1"/>
    <property type="molecule type" value="Genomic_DNA"/>
</dbReference>
<evidence type="ECO:0000256" key="2">
    <source>
        <dbReference type="ARBA" id="ARBA00022525"/>
    </source>
</evidence>
<sequence>MILFLIAGFGLAAGQNLQLDEEDPCHTLDGGQGVCTLRSRCNTLGELELNRPPFCGFKRFEPIVCCPTNLKTTTSQGKKVEQFCRLLNQGFSNINNVRKVLGGNESAPRTHTYMVLIGFGKREKINWSCAGSLITARYVLSAAHCSDPPEIGPAKWARLGELDHNSTSDDAKPVDMTIVERIRHPKYIPRQKYNDIALFKLDSDVVYNNYILPICLHTKRQITTKIATVIGWGRTGYYDDYSNKLLEAAIEVYNDTECKRLMFSKITPEIRYGHEADQMICAGVPDGSKDACQGDSGGPLVVLEKGMRIRTQLGITSFGRKCGSPNSPGVYTRVSNYISWIEEVAFGDFVIS</sequence>
<evidence type="ECO:0000256" key="6">
    <source>
        <dbReference type="ARBA" id="ARBA00022825"/>
    </source>
</evidence>
<feature type="domain" description="Peptidase S1" evidence="10">
    <location>
        <begin position="99"/>
        <end position="341"/>
    </location>
</feature>
<keyword evidence="13" id="KW-1185">Reference proteome</keyword>
<dbReference type="SMART" id="SM00020">
    <property type="entry name" value="Tryp_SPc"/>
    <property type="match status" value="1"/>
</dbReference>
<evidence type="ECO:0000313" key="12">
    <source>
        <dbReference type="EMBL" id="CAH1405894.1"/>
    </source>
</evidence>
<evidence type="ECO:0000256" key="8">
    <source>
        <dbReference type="ARBA" id="ARBA00023180"/>
    </source>
</evidence>
<evidence type="ECO:0000313" key="13">
    <source>
        <dbReference type="Proteomes" id="UP001152798"/>
    </source>
</evidence>
<evidence type="ECO:0000256" key="5">
    <source>
        <dbReference type="ARBA" id="ARBA00022801"/>
    </source>
</evidence>
<evidence type="ECO:0000256" key="7">
    <source>
        <dbReference type="ARBA" id="ARBA00023157"/>
    </source>
</evidence>
<evidence type="ECO:0000256" key="4">
    <source>
        <dbReference type="ARBA" id="ARBA00022729"/>
    </source>
</evidence>
<keyword evidence="8" id="KW-0325">Glycoprotein</keyword>
<dbReference type="Proteomes" id="UP001152798">
    <property type="component" value="Chromosome 6"/>
</dbReference>
<dbReference type="PRINTS" id="PR00722">
    <property type="entry name" value="CHYMOTRYPSIN"/>
</dbReference>
<gene>
    <name evidence="12" type="ORF">NEZAVI_LOCUS13961</name>
</gene>
<dbReference type="InterPro" id="IPR043504">
    <property type="entry name" value="Peptidase_S1_PA_chymotrypsin"/>
</dbReference>
<proteinExistence type="inferred from homology"/>
<dbReference type="InterPro" id="IPR050127">
    <property type="entry name" value="Serine_Proteases_S1"/>
</dbReference>
<feature type="domain" description="Clip" evidence="11">
    <location>
        <begin position="25"/>
        <end position="67"/>
    </location>
</feature>
<dbReference type="InterPro" id="IPR022700">
    <property type="entry name" value="CLIP"/>
</dbReference>
<name>A0A9P0MUU9_NEZVI</name>
<evidence type="ECO:0000256" key="1">
    <source>
        <dbReference type="ARBA" id="ARBA00004613"/>
    </source>
</evidence>
<evidence type="ECO:0000256" key="3">
    <source>
        <dbReference type="ARBA" id="ARBA00022670"/>
    </source>
</evidence>
<accession>A0A9P0MUU9</accession>
<dbReference type="SMART" id="SM00680">
    <property type="entry name" value="CLIP"/>
    <property type="match status" value="1"/>
</dbReference>
<keyword evidence="6" id="KW-0720">Serine protease</keyword>
<keyword evidence="2" id="KW-0964">Secreted</keyword>
<dbReference type="SUPFAM" id="SSF50494">
    <property type="entry name" value="Trypsin-like serine proteases"/>
    <property type="match status" value="1"/>
</dbReference>
<dbReference type="GO" id="GO:0005615">
    <property type="term" value="C:extracellular space"/>
    <property type="evidence" value="ECO:0007669"/>
    <property type="project" value="TreeGrafter"/>
</dbReference>
<evidence type="ECO:0000256" key="9">
    <source>
        <dbReference type="ARBA" id="ARBA00024195"/>
    </source>
</evidence>